<organism evidence="1 2">
    <name type="scientific">Enterococcus faecium</name>
    <name type="common">Streptococcus faecium</name>
    <dbReference type="NCBI Taxonomy" id="1352"/>
    <lineage>
        <taxon>Bacteria</taxon>
        <taxon>Bacillati</taxon>
        <taxon>Bacillota</taxon>
        <taxon>Bacilli</taxon>
        <taxon>Lactobacillales</taxon>
        <taxon>Enterococcaceae</taxon>
        <taxon>Enterococcus</taxon>
    </lineage>
</organism>
<evidence type="ECO:0000313" key="2">
    <source>
        <dbReference type="Proteomes" id="UP001260956"/>
    </source>
</evidence>
<protein>
    <submittedName>
        <fullName evidence="1">Uncharacterized protein</fullName>
    </submittedName>
</protein>
<evidence type="ECO:0000313" key="1">
    <source>
        <dbReference type="EMBL" id="MDT2370759.1"/>
    </source>
</evidence>
<gene>
    <name evidence="1" type="ORF">P6Z85_11500</name>
</gene>
<dbReference type="AlphaFoldDB" id="A0AAW8RJ25"/>
<accession>A0AAW8RJ25</accession>
<comment type="caution">
    <text evidence="1">The sequence shown here is derived from an EMBL/GenBank/DDBJ whole genome shotgun (WGS) entry which is preliminary data.</text>
</comment>
<sequence length="360" mass="43042">MNLFLCKTPMQILRAIQLTYYKEDGFENSAICIFKTFNQADNLYQRISKLGLFKETYLFDNDYLKGKFSYFRNYFNDNRFCTLMNKYLYTSISMFNSDSYDAFVIYNLLKRKHAVDVYYIEDAPMIYSYLVPNKRNVIVGKILGLKFPIFEVTRWYFSVPEKMKRTNDAEVIKLSPLDRNDKAFVKIVNEVFDYTEDVLVNKTNIFIMEECFFTDKIITDNSDYILYKLIKNRYPNKQFTVKLHPRTKINRFETEFDCIQKSTVPWEVYLLNQNMNNALFISLSCGTVLSPKLLFGEEYRCMMLYQLFKDKAIRPTGAPYYTKEWEYLLSDITALYTRKENIAIPSNYEEMYTILEKWVN</sequence>
<reference evidence="1" key="1">
    <citation type="submission" date="2023-03" db="EMBL/GenBank/DDBJ databases">
        <authorList>
            <person name="Shen W."/>
            <person name="Cai J."/>
        </authorList>
    </citation>
    <scope>NUCLEOTIDE SEQUENCE</scope>
    <source>
        <strain evidence="1">B1010-2</strain>
    </source>
</reference>
<dbReference type="RefSeq" id="WP_311813729.1">
    <property type="nucleotide sequence ID" value="NZ_JARPTX010000046.1"/>
</dbReference>
<proteinExistence type="predicted"/>
<dbReference type="Proteomes" id="UP001260956">
    <property type="component" value="Unassembled WGS sequence"/>
</dbReference>
<dbReference type="EMBL" id="JARPTX010000046">
    <property type="protein sequence ID" value="MDT2370759.1"/>
    <property type="molecule type" value="Genomic_DNA"/>
</dbReference>
<name>A0AAW8RJ25_ENTFC</name>